<dbReference type="EMBL" id="FP565176">
    <property type="protein sequence ID" value="CBA14777.1"/>
    <property type="molecule type" value="Genomic_DNA"/>
</dbReference>
<evidence type="ECO:0000313" key="2">
    <source>
        <dbReference type="Proteomes" id="UP000001890"/>
    </source>
</evidence>
<accession>D2U875</accession>
<dbReference type="OrthoDB" id="10003582at2"/>
<gene>
    <name evidence="1" type="ordered locus">XALc_0232</name>
</gene>
<sequence>MNYMKKWIREHVAEVIKANELSRWVDDSDMKFAMYVVECGQGAQLAQDVGREIGNETIVAIAQTVIDTIDEVSRGGTPRTRSRRKITDKQRHVLAVVLLEKYGTARGIAAAGWGLTDEEIDNADV</sequence>
<dbReference type="STRING" id="380358.XALC_0232"/>
<name>D2U875_XANAP</name>
<dbReference type="eggNOG" id="ENOG50348HY">
    <property type="taxonomic scope" value="Bacteria"/>
</dbReference>
<evidence type="ECO:0000313" key="1">
    <source>
        <dbReference type="EMBL" id="CBA14777.1"/>
    </source>
</evidence>
<keyword evidence="2" id="KW-1185">Reference proteome</keyword>
<protein>
    <submittedName>
        <fullName evidence="1">Uncharacterized protein</fullName>
    </submittedName>
</protein>
<dbReference type="KEGG" id="xal:XALC_0232"/>
<organism evidence="1 2">
    <name type="scientific">Xanthomonas albilineans (strain GPE PC73 / CFBP 7063)</name>
    <dbReference type="NCBI Taxonomy" id="380358"/>
    <lineage>
        <taxon>Bacteria</taxon>
        <taxon>Pseudomonadati</taxon>
        <taxon>Pseudomonadota</taxon>
        <taxon>Gammaproteobacteria</taxon>
        <taxon>Lysobacterales</taxon>
        <taxon>Lysobacteraceae</taxon>
        <taxon>Xanthomonas</taxon>
    </lineage>
</organism>
<dbReference type="Proteomes" id="UP000001890">
    <property type="component" value="Chromosome"/>
</dbReference>
<dbReference type="PATRIC" id="fig|29447.3.peg.240"/>
<dbReference type="AlphaFoldDB" id="D2U875"/>
<proteinExistence type="predicted"/>
<reference evidence="1 2" key="1">
    <citation type="journal article" date="2009" name="BMC Genomics">
        <title>The complete genome sequence of Xanthomonas albilineans provides new insights into the reductive genome evolution of the xylem-limited Xanthomonadaceae.</title>
        <authorList>
            <person name="Pieretti I."/>
            <person name="Royer M."/>
            <person name="Barbe V."/>
            <person name="Carrere S."/>
            <person name="Koebnik R."/>
            <person name="Cociancich S."/>
            <person name="Couloux A."/>
            <person name="Darrasse A."/>
            <person name="Gouzy J."/>
            <person name="Jacques M.A."/>
            <person name="Lauber E."/>
            <person name="Manceau C."/>
            <person name="Mangenot S."/>
            <person name="Poussier S."/>
            <person name="Segurens B."/>
            <person name="Szurek B."/>
            <person name="Verdier V."/>
            <person name="Arlat M."/>
            <person name="Rott P."/>
        </authorList>
    </citation>
    <scope>NUCLEOTIDE SEQUENCE [LARGE SCALE GENOMIC DNA]</scope>
    <source>
        <strain evidence="2">GPE PC73 / CFBP 7063</strain>
    </source>
</reference>
<dbReference type="RefSeq" id="WP_012914795.1">
    <property type="nucleotide sequence ID" value="NC_013722.1"/>
</dbReference>